<sequence>MDFSLHHSSLLVSGSSLFKVKEDDEVDGLEIKMEVTQASKRIYRTPSRESLNAKTGLFSKRMKIIHQDPLLHAQRSAAIKRTKTTPAARRRAAEISKAYFSDPENRLKRSLAMKGVTFYCSYCGEEGHRRHYCKALRKISTEIRFMCSLCGERGHNRRTCLRSTATKKESNTHQSRPRHCNLCGQTGHYRTTCAQLIKMEACSSGLQGAQTVKANKRSYFCKLCLGKGHNKRACPDRKGTLQTSTKTAVPEQSATTVLAATAKDLHRRARLQVEVRSQSPPRTSGFVGNCSFAVCSHWNPERASSRAPAIPALQSACDCTEVCKRSSARRTSSLSHPLKL</sequence>
<feature type="domain" description="CCHC-type" evidence="1">
    <location>
        <begin position="220"/>
        <end position="236"/>
    </location>
</feature>
<comment type="caution">
    <text evidence="2">The sequence shown here is derived from an EMBL/GenBank/DDBJ whole genome shotgun (WGS) entry which is preliminary data.</text>
</comment>
<evidence type="ECO:0000259" key="1">
    <source>
        <dbReference type="SMART" id="SM00343"/>
    </source>
</evidence>
<gene>
    <name evidence="2" type="ORF">KSP39_PZI004930</name>
</gene>
<dbReference type="Proteomes" id="UP001418222">
    <property type="component" value="Unassembled WGS sequence"/>
</dbReference>
<name>A0AAP0GCQ5_9ASPA</name>
<dbReference type="Gene3D" id="4.10.60.10">
    <property type="entry name" value="Zinc finger, CCHC-type"/>
    <property type="match status" value="2"/>
</dbReference>
<proteinExistence type="predicted"/>
<dbReference type="PANTHER" id="PTHR23002">
    <property type="entry name" value="ZINC FINGER CCHC DOMAIN CONTAINING PROTEIN"/>
    <property type="match status" value="1"/>
</dbReference>
<dbReference type="SUPFAM" id="SSF57756">
    <property type="entry name" value="Retrovirus zinc finger-like domains"/>
    <property type="match status" value="1"/>
</dbReference>
<dbReference type="InterPro" id="IPR001878">
    <property type="entry name" value="Znf_CCHC"/>
</dbReference>
<dbReference type="InterPro" id="IPR051714">
    <property type="entry name" value="Znf_CCHC_NABP"/>
</dbReference>
<protein>
    <recommendedName>
        <fullName evidence="1">CCHC-type domain-containing protein</fullName>
    </recommendedName>
</protein>
<dbReference type="SMART" id="SM00343">
    <property type="entry name" value="ZnF_C2HC"/>
    <property type="match status" value="4"/>
</dbReference>
<keyword evidence="3" id="KW-1185">Reference proteome</keyword>
<feature type="domain" description="CCHC-type" evidence="1">
    <location>
        <begin position="146"/>
        <end position="162"/>
    </location>
</feature>
<dbReference type="AlphaFoldDB" id="A0AAP0GCQ5"/>
<feature type="domain" description="CCHC-type" evidence="1">
    <location>
        <begin position="119"/>
        <end position="135"/>
    </location>
</feature>
<feature type="domain" description="CCHC-type" evidence="1">
    <location>
        <begin position="179"/>
        <end position="195"/>
    </location>
</feature>
<evidence type="ECO:0000313" key="3">
    <source>
        <dbReference type="Proteomes" id="UP001418222"/>
    </source>
</evidence>
<accession>A0AAP0GCQ5</accession>
<dbReference type="EMBL" id="JBBWWQ010000003">
    <property type="protein sequence ID" value="KAK8951673.1"/>
    <property type="molecule type" value="Genomic_DNA"/>
</dbReference>
<reference evidence="2 3" key="1">
    <citation type="journal article" date="2022" name="Nat. Plants">
        <title>Genomes of leafy and leafless Platanthera orchids illuminate the evolution of mycoheterotrophy.</title>
        <authorList>
            <person name="Li M.H."/>
            <person name="Liu K.W."/>
            <person name="Li Z."/>
            <person name="Lu H.C."/>
            <person name="Ye Q.L."/>
            <person name="Zhang D."/>
            <person name="Wang J.Y."/>
            <person name="Li Y.F."/>
            <person name="Zhong Z.M."/>
            <person name="Liu X."/>
            <person name="Yu X."/>
            <person name="Liu D.K."/>
            <person name="Tu X.D."/>
            <person name="Liu B."/>
            <person name="Hao Y."/>
            <person name="Liao X.Y."/>
            <person name="Jiang Y.T."/>
            <person name="Sun W.H."/>
            <person name="Chen J."/>
            <person name="Chen Y.Q."/>
            <person name="Ai Y."/>
            <person name="Zhai J.W."/>
            <person name="Wu S.S."/>
            <person name="Zhou Z."/>
            <person name="Hsiao Y.Y."/>
            <person name="Wu W.L."/>
            <person name="Chen Y.Y."/>
            <person name="Lin Y.F."/>
            <person name="Hsu J.L."/>
            <person name="Li C.Y."/>
            <person name="Wang Z.W."/>
            <person name="Zhao X."/>
            <person name="Zhong W.Y."/>
            <person name="Ma X.K."/>
            <person name="Ma L."/>
            <person name="Huang J."/>
            <person name="Chen G.Z."/>
            <person name="Huang M.Z."/>
            <person name="Huang L."/>
            <person name="Peng D.H."/>
            <person name="Luo Y.B."/>
            <person name="Zou S.Q."/>
            <person name="Chen S.P."/>
            <person name="Lan S."/>
            <person name="Tsai W.C."/>
            <person name="Van de Peer Y."/>
            <person name="Liu Z.J."/>
        </authorList>
    </citation>
    <scope>NUCLEOTIDE SEQUENCE [LARGE SCALE GENOMIC DNA]</scope>
    <source>
        <strain evidence="2">Lor287</strain>
    </source>
</reference>
<organism evidence="2 3">
    <name type="scientific">Platanthera zijinensis</name>
    <dbReference type="NCBI Taxonomy" id="2320716"/>
    <lineage>
        <taxon>Eukaryota</taxon>
        <taxon>Viridiplantae</taxon>
        <taxon>Streptophyta</taxon>
        <taxon>Embryophyta</taxon>
        <taxon>Tracheophyta</taxon>
        <taxon>Spermatophyta</taxon>
        <taxon>Magnoliopsida</taxon>
        <taxon>Liliopsida</taxon>
        <taxon>Asparagales</taxon>
        <taxon>Orchidaceae</taxon>
        <taxon>Orchidoideae</taxon>
        <taxon>Orchideae</taxon>
        <taxon>Orchidinae</taxon>
        <taxon>Platanthera</taxon>
    </lineage>
</organism>
<dbReference type="InterPro" id="IPR036875">
    <property type="entry name" value="Znf_CCHC_sf"/>
</dbReference>
<dbReference type="GO" id="GO:0008270">
    <property type="term" value="F:zinc ion binding"/>
    <property type="evidence" value="ECO:0007669"/>
    <property type="project" value="InterPro"/>
</dbReference>
<evidence type="ECO:0000313" key="2">
    <source>
        <dbReference type="EMBL" id="KAK8951673.1"/>
    </source>
</evidence>
<dbReference type="GO" id="GO:0003676">
    <property type="term" value="F:nucleic acid binding"/>
    <property type="evidence" value="ECO:0007669"/>
    <property type="project" value="InterPro"/>
</dbReference>